<reference evidence="1 2" key="1">
    <citation type="submission" date="2013-04" db="EMBL/GenBank/DDBJ databases">
        <authorList>
            <person name="Weinstock G."/>
            <person name="Sodergren E."/>
            <person name="Lobos E.A."/>
            <person name="Fulton L."/>
            <person name="Fulton R."/>
            <person name="Courtney L."/>
            <person name="Fronick C."/>
            <person name="O'Laughlin M."/>
            <person name="Godfrey J."/>
            <person name="Wilson R.M."/>
            <person name="Miner T."/>
            <person name="Farmer C."/>
            <person name="Delehaunty K."/>
            <person name="Cordes M."/>
            <person name="Minx P."/>
            <person name="Tomlinson C."/>
            <person name="Chen J."/>
            <person name="Wollam A."/>
            <person name="Pepin K.H."/>
            <person name="Palsikar V.B."/>
            <person name="Zhang X."/>
            <person name="Suruliraj S."/>
            <person name="Perna N.T."/>
            <person name="Plunkett G."/>
            <person name="Warren W."/>
            <person name="Mitreva M."/>
            <person name="Mardis E.R."/>
            <person name="Wilson R.K."/>
        </authorList>
    </citation>
    <scope>NUCLEOTIDE SEQUENCE [LARGE SCALE GENOMIC DNA]</scope>
    <source>
        <strain evidence="1 2">DSM 4568</strain>
    </source>
</reference>
<proteinExistence type="predicted"/>
<organism evidence="1 2">
    <name type="scientific">Cedecea davisae DSM 4568</name>
    <dbReference type="NCBI Taxonomy" id="566551"/>
    <lineage>
        <taxon>Bacteria</taxon>
        <taxon>Pseudomonadati</taxon>
        <taxon>Pseudomonadota</taxon>
        <taxon>Gammaproteobacteria</taxon>
        <taxon>Enterobacterales</taxon>
        <taxon>Enterobacteriaceae</taxon>
        <taxon>Cedecea</taxon>
    </lineage>
</organism>
<dbReference type="Proteomes" id="UP000014585">
    <property type="component" value="Unassembled WGS sequence"/>
</dbReference>
<evidence type="ECO:0000313" key="2">
    <source>
        <dbReference type="Proteomes" id="UP000014585"/>
    </source>
</evidence>
<name>S3IUA4_9ENTR</name>
<sequence>MCCFLWCRSPFKTKHQSFLSAPPFYLAKSSSPSLPVNQQ</sequence>
<accession>S3IUA4</accession>
<gene>
    <name evidence="1" type="ORF">HMPREF0201_02326</name>
</gene>
<dbReference type="AlphaFoldDB" id="S3IUA4"/>
<dbReference type="HOGENOM" id="CLU_3306752_0_0_6"/>
<dbReference type="EMBL" id="ATDT01000021">
    <property type="protein sequence ID" value="EPF16580.1"/>
    <property type="molecule type" value="Genomic_DNA"/>
</dbReference>
<evidence type="ECO:0000313" key="1">
    <source>
        <dbReference type="EMBL" id="EPF16580.1"/>
    </source>
</evidence>
<comment type="caution">
    <text evidence="1">The sequence shown here is derived from an EMBL/GenBank/DDBJ whole genome shotgun (WGS) entry which is preliminary data.</text>
</comment>
<protein>
    <submittedName>
        <fullName evidence="1">Uncharacterized protein</fullName>
    </submittedName>
</protein>